<gene>
    <name evidence="1" type="ORF">RRG08_058131</name>
</gene>
<organism evidence="1 2">
    <name type="scientific">Elysia crispata</name>
    <name type="common">lettuce slug</name>
    <dbReference type="NCBI Taxonomy" id="231223"/>
    <lineage>
        <taxon>Eukaryota</taxon>
        <taxon>Metazoa</taxon>
        <taxon>Spiralia</taxon>
        <taxon>Lophotrochozoa</taxon>
        <taxon>Mollusca</taxon>
        <taxon>Gastropoda</taxon>
        <taxon>Heterobranchia</taxon>
        <taxon>Euthyneura</taxon>
        <taxon>Panpulmonata</taxon>
        <taxon>Sacoglossa</taxon>
        <taxon>Placobranchoidea</taxon>
        <taxon>Plakobranchidae</taxon>
        <taxon>Elysia</taxon>
    </lineage>
</organism>
<name>A0AAE1ADY1_9GAST</name>
<evidence type="ECO:0000313" key="2">
    <source>
        <dbReference type="Proteomes" id="UP001283361"/>
    </source>
</evidence>
<protein>
    <recommendedName>
        <fullName evidence="3">Centromere protein O</fullName>
    </recommendedName>
</protein>
<proteinExistence type="predicted"/>
<sequence length="287" mass="32053">MNAYTTLQELRKTRDTRYQHAALCDTVKEQLEQIVALQKQKGMLEQRLRMLSSGQMVEELNQWDDPDLTEQSKILGDLREKLAAYKLIGPCGLTVSDVESSSLVVTFTPMWLSLSEVFYVSLMAKDDSIQVSATNIPYFFNVPSLVANMKTDVASVMDAISLKLAAFIQRKAEVQLALKTHAEVISASSCSEPVTSVDLQLQSVDPSTEIRKQIDIYITYSSVEDLQPARVKLSPENISIPLEIEEDLHNLIVTSPLSTALHKVVEYLISTEALVEPQLSEEESVDE</sequence>
<comment type="caution">
    <text evidence="1">The sequence shown here is derived from an EMBL/GenBank/DDBJ whole genome shotgun (WGS) entry which is preliminary data.</text>
</comment>
<dbReference type="Proteomes" id="UP001283361">
    <property type="component" value="Unassembled WGS sequence"/>
</dbReference>
<dbReference type="EMBL" id="JAWDGP010002020">
    <property type="protein sequence ID" value="KAK3786069.1"/>
    <property type="molecule type" value="Genomic_DNA"/>
</dbReference>
<keyword evidence="2" id="KW-1185">Reference proteome</keyword>
<evidence type="ECO:0000313" key="1">
    <source>
        <dbReference type="EMBL" id="KAK3786069.1"/>
    </source>
</evidence>
<dbReference type="AlphaFoldDB" id="A0AAE1ADY1"/>
<reference evidence="1" key="1">
    <citation type="journal article" date="2023" name="G3 (Bethesda)">
        <title>A reference genome for the long-term kleptoplast-retaining sea slug Elysia crispata morphotype clarki.</title>
        <authorList>
            <person name="Eastman K.E."/>
            <person name="Pendleton A.L."/>
            <person name="Shaikh M.A."/>
            <person name="Suttiyut T."/>
            <person name="Ogas R."/>
            <person name="Tomko P."/>
            <person name="Gavelis G."/>
            <person name="Widhalm J.R."/>
            <person name="Wisecaver J.H."/>
        </authorList>
    </citation>
    <scope>NUCLEOTIDE SEQUENCE</scope>
    <source>
        <strain evidence="1">ECLA1</strain>
    </source>
</reference>
<evidence type="ECO:0008006" key="3">
    <source>
        <dbReference type="Google" id="ProtNLM"/>
    </source>
</evidence>
<accession>A0AAE1ADY1</accession>